<gene>
    <name evidence="3" type="ORF">ENO08_08600</name>
</gene>
<reference evidence="3" key="1">
    <citation type="journal article" date="2020" name="mSystems">
        <title>Genome- and Community-Level Interaction Insights into Carbon Utilization and Element Cycling Functions of Hydrothermarchaeota in Hydrothermal Sediment.</title>
        <authorList>
            <person name="Zhou Z."/>
            <person name="Liu Y."/>
            <person name="Xu W."/>
            <person name="Pan J."/>
            <person name="Luo Z.H."/>
            <person name="Li M."/>
        </authorList>
    </citation>
    <scope>NUCLEOTIDE SEQUENCE [LARGE SCALE GENOMIC DNA]</scope>
    <source>
        <strain evidence="3">SpSt-1233</strain>
    </source>
</reference>
<proteinExistence type="predicted"/>
<sequence length="127" mass="14080">MLLIVLLAVLVSGALKSREDYMQRLPVYKRYMCALCHSVDEFDTQPSGSNVNDFGRDFARGGYVWDAALAAMDSDGDDYPNGIELGDEDGDGEPETLIERSNPGDRLNNPSSIDKDTWGIIKNLFKD</sequence>
<name>A0A7V2AWE0_UNCEI</name>
<organism evidence="3">
    <name type="scientific">Eiseniibacteriota bacterium</name>
    <dbReference type="NCBI Taxonomy" id="2212470"/>
    <lineage>
        <taxon>Bacteria</taxon>
        <taxon>Candidatus Eiseniibacteriota</taxon>
    </lineage>
</organism>
<dbReference type="Pfam" id="PF24784">
    <property type="entry name" value="Temptin_C"/>
    <property type="match status" value="1"/>
</dbReference>
<dbReference type="InterPro" id="IPR057626">
    <property type="entry name" value="S-S_Temptin"/>
</dbReference>
<dbReference type="EMBL" id="DSEC01000617">
    <property type="protein sequence ID" value="HER44503.1"/>
    <property type="molecule type" value="Genomic_DNA"/>
</dbReference>
<evidence type="ECO:0000313" key="3">
    <source>
        <dbReference type="EMBL" id="HER44503.1"/>
    </source>
</evidence>
<dbReference type="AlphaFoldDB" id="A0A7V2AWE0"/>
<evidence type="ECO:0000259" key="2">
    <source>
        <dbReference type="Pfam" id="PF24784"/>
    </source>
</evidence>
<feature type="domain" description="Temptin Cys/Cys disulfide" evidence="2">
    <location>
        <begin position="18"/>
        <end position="90"/>
    </location>
</feature>
<dbReference type="Proteomes" id="UP000886069">
    <property type="component" value="Unassembled WGS sequence"/>
</dbReference>
<protein>
    <recommendedName>
        <fullName evidence="2">Temptin Cys/Cys disulfide domain-containing protein</fullName>
    </recommendedName>
</protein>
<comment type="caution">
    <text evidence="3">The sequence shown here is derived from an EMBL/GenBank/DDBJ whole genome shotgun (WGS) entry which is preliminary data.</text>
</comment>
<accession>A0A7V2AWE0</accession>
<feature type="region of interest" description="Disordered" evidence="1">
    <location>
        <begin position="79"/>
        <end position="112"/>
    </location>
</feature>
<evidence type="ECO:0000256" key="1">
    <source>
        <dbReference type="SAM" id="MobiDB-lite"/>
    </source>
</evidence>
<feature type="compositionally biased region" description="Acidic residues" evidence="1">
    <location>
        <begin position="85"/>
        <end position="96"/>
    </location>
</feature>